<sequence length="405" mass="43712">MTLPVYQDRAHQEPAVDRIPRLDPAGALAPVPGRSPGGLPRVVLPSGHLAVHLTRYEDVRKALSHPALSRAEANTEDGPRFLPTALPPQMLISLDAPDHGRIRRLVTPDFAATAVTALLPGLRALLEERITALRAAPRPDLFREVLDRVTPAVTGGFLGVPEEDLRQLRTASRVIQLAPEDDPEGLTAEFTRGLGYAAALVRGERPLLPGGLLSRLLERREQAEPALDDDELTVLFLTLLVTVDQNTLSVLTKAVYALLCAPPLWRAAAGDPASVPRITEELIRLLPLGGPVGFPRVARADVEFEAGTVRAGETVLPDVFRANRDPEVFPRPLAVDPDRPARRHLQFGHGLHHCLGAALARLEINEVVTALTGALPGATLDADPAALPWDEGALLRRPTALPVRF</sequence>
<dbReference type="RefSeq" id="WP_248631198.1">
    <property type="nucleotide sequence ID" value="NZ_JALPTH010000001.1"/>
</dbReference>
<dbReference type="PROSITE" id="PS00086">
    <property type="entry name" value="CYTOCHROME_P450"/>
    <property type="match status" value="1"/>
</dbReference>
<evidence type="ECO:0000256" key="1">
    <source>
        <dbReference type="ARBA" id="ARBA00010617"/>
    </source>
</evidence>
<comment type="similarity">
    <text evidence="1 2">Belongs to the cytochrome P450 family.</text>
</comment>
<evidence type="ECO:0000313" key="3">
    <source>
        <dbReference type="EMBL" id="MCK8676005.1"/>
    </source>
</evidence>
<dbReference type="InterPro" id="IPR036396">
    <property type="entry name" value="Cyt_P450_sf"/>
</dbReference>
<gene>
    <name evidence="3" type="ORF">M1O15_00960</name>
</gene>
<keyword evidence="2" id="KW-0408">Iron</keyword>
<dbReference type="Pfam" id="PF00067">
    <property type="entry name" value="p450"/>
    <property type="match status" value="1"/>
</dbReference>
<dbReference type="InterPro" id="IPR002397">
    <property type="entry name" value="Cyt_P450_B"/>
</dbReference>
<keyword evidence="2" id="KW-0349">Heme</keyword>
<accession>A0ABT0I3V6</accession>
<proteinExistence type="inferred from homology"/>
<dbReference type="EMBL" id="JALPTH010000001">
    <property type="protein sequence ID" value="MCK8676005.1"/>
    <property type="molecule type" value="Genomic_DNA"/>
</dbReference>
<keyword evidence="2" id="KW-0503">Monooxygenase</keyword>
<dbReference type="SUPFAM" id="SSF48264">
    <property type="entry name" value="Cytochrome P450"/>
    <property type="match status" value="1"/>
</dbReference>
<evidence type="ECO:0000256" key="2">
    <source>
        <dbReference type="RuleBase" id="RU000461"/>
    </source>
</evidence>
<comment type="caution">
    <text evidence="3">The sequence shown here is derived from an EMBL/GenBank/DDBJ whole genome shotgun (WGS) entry which is preliminary data.</text>
</comment>
<reference evidence="3 4" key="1">
    <citation type="submission" date="2022-04" db="EMBL/GenBank/DDBJ databases">
        <title>Streptomyces sp. nov. LCR6-01 isolated from Lichen of Dirinaria sp.</title>
        <authorList>
            <person name="Kanchanasin P."/>
            <person name="Tanasupawat S."/>
            <person name="Phongsopitanun W."/>
        </authorList>
    </citation>
    <scope>NUCLEOTIDE SEQUENCE [LARGE SCALE GENOMIC DNA]</scope>
    <source>
        <strain evidence="3 4">LCR6-01</strain>
    </source>
</reference>
<dbReference type="InterPro" id="IPR017972">
    <property type="entry name" value="Cyt_P450_CS"/>
</dbReference>
<dbReference type="Proteomes" id="UP001522868">
    <property type="component" value="Unassembled WGS sequence"/>
</dbReference>
<evidence type="ECO:0000313" key="4">
    <source>
        <dbReference type="Proteomes" id="UP001522868"/>
    </source>
</evidence>
<keyword evidence="4" id="KW-1185">Reference proteome</keyword>
<dbReference type="PANTHER" id="PTHR46696:SF1">
    <property type="entry name" value="CYTOCHROME P450 YJIB-RELATED"/>
    <property type="match status" value="1"/>
</dbReference>
<keyword evidence="2" id="KW-0479">Metal-binding</keyword>
<dbReference type="InterPro" id="IPR001128">
    <property type="entry name" value="Cyt_P450"/>
</dbReference>
<name>A0ABT0I3V6_9ACTN</name>
<dbReference type="PRINTS" id="PR00359">
    <property type="entry name" value="BP450"/>
</dbReference>
<dbReference type="Gene3D" id="1.10.630.10">
    <property type="entry name" value="Cytochrome P450"/>
    <property type="match status" value="1"/>
</dbReference>
<keyword evidence="2" id="KW-0560">Oxidoreductase</keyword>
<organism evidence="3 4">
    <name type="scientific">Streptomyces lichenis</name>
    <dbReference type="NCBI Taxonomy" id="2306967"/>
    <lineage>
        <taxon>Bacteria</taxon>
        <taxon>Bacillati</taxon>
        <taxon>Actinomycetota</taxon>
        <taxon>Actinomycetes</taxon>
        <taxon>Kitasatosporales</taxon>
        <taxon>Streptomycetaceae</taxon>
        <taxon>Streptomyces</taxon>
    </lineage>
</organism>
<dbReference type="PANTHER" id="PTHR46696">
    <property type="entry name" value="P450, PUTATIVE (EUROFUNG)-RELATED"/>
    <property type="match status" value="1"/>
</dbReference>
<protein>
    <submittedName>
        <fullName evidence="3">Cytochrome P450</fullName>
    </submittedName>
</protein>